<comment type="catalytic activity">
    <reaction evidence="1">
        <text>S-ubiquitinyl-[E2 ubiquitin-conjugating enzyme]-L-cysteine + [acceptor protein]-L-lysine = [E2 ubiquitin-conjugating enzyme]-L-cysteine + N(6)-ubiquitinyl-[acceptor protein]-L-lysine.</text>
        <dbReference type="EC" id="2.3.2.27"/>
    </reaction>
</comment>
<evidence type="ECO:0000256" key="10">
    <source>
        <dbReference type="ARBA" id="ARBA00022833"/>
    </source>
</evidence>
<accession>A0A1R3K773</accession>
<evidence type="ECO:0000256" key="6">
    <source>
        <dbReference type="ARBA" id="ARBA00022692"/>
    </source>
</evidence>
<dbReference type="SUPFAM" id="SSF57850">
    <property type="entry name" value="RING/U-box"/>
    <property type="match status" value="1"/>
</dbReference>
<keyword evidence="18" id="KW-1185">Reference proteome</keyword>
<dbReference type="PANTHER" id="PTHR46279:SF6">
    <property type="entry name" value="RING-TYPE E3 UBIQUITIN TRANSFERASE"/>
    <property type="match status" value="1"/>
</dbReference>
<dbReference type="Gene3D" id="3.30.40.10">
    <property type="entry name" value="Zinc/RING finger domain, C3HC4 (zinc finger)"/>
    <property type="match status" value="1"/>
</dbReference>
<dbReference type="EMBL" id="AWUE01014572">
    <property type="protein sequence ID" value="OMP02940.1"/>
    <property type="molecule type" value="Genomic_DNA"/>
</dbReference>
<evidence type="ECO:0000256" key="15">
    <source>
        <dbReference type="SAM" id="MobiDB-lite"/>
    </source>
</evidence>
<dbReference type="PANTHER" id="PTHR46279">
    <property type="entry name" value="RING/U-BOX SUPERFAMILY PROTEIN"/>
    <property type="match status" value="1"/>
</dbReference>
<dbReference type="STRING" id="93759.A0A1R3K773"/>
<dbReference type="Proteomes" id="UP000187203">
    <property type="component" value="Unassembled WGS sequence"/>
</dbReference>
<evidence type="ECO:0000256" key="1">
    <source>
        <dbReference type="ARBA" id="ARBA00000900"/>
    </source>
</evidence>
<evidence type="ECO:0000259" key="16">
    <source>
        <dbReference type="PROSITE" id="PS50089"/>
    </source>
</evidence>
<gene>
    <name evidence="17" type="ORF">COLO4_10698</name>
</gene>
<name>A0A1R3K773_9ROSI</name>
<keyword evidence="7" id="KW-0479">Metal-binding</keyword>
<sequence>MIYHNSRRNYRYQQHQQNPSVEISGSAEPQLAAATAANGLDRSRIEAYPITFLGESCRLPRPNDNTCSICLSEYKAKETIRTITDCDHYFHSNCIDEWLKVNATCPVCRNSPHQETALITNPTLSSSSPQP</sequence>
<keyword evidence="9" id="KW-0833">Ubl conjugation pathway</keyword>
<feature type="compositionally biased region" description="Basic residues" evidence="15">
    <location>
        <begin position="1"/>
        <end position="10"/>
    </location>
</feature>
<evidence type="ECO:0000256" key="2">
    <source>
        <dbReference type="ARBA" id="ARBA00004167"/>
    </source>
</evidence>
<evidence type="ECO:0000256" key="13">
    <source>
        <dbReference type="ARBA" id="ARBA00024209"/>
    </source>
</evidence>
<dbReference type="PROSITE" id="PS50089">
    <property type="entry name" value="ZF_RING_2"/>
    <property type="match status" value="1"/>
</dbReference>
<proteinExistence type="inferred from homology"/>
<comment type="subcellular location">
    <subcellularLocation>
        <location evidence="2">Membrane</location>
        <topology evidence="2">Single-pass membrane protein</topology>
    </subcellularLocation>
</comment>
<evidence type="ECO:0000256" key="3">
    <source>
        <dbReference type="ARBA" id="ARBA00004906"/>
    </source>
</evidence>
<dbReference type="CDD" id="cd16461">
    <property type="entry name" value="RING-H2_EL5-like"/>
    <property type="match status" value="1"/>
</dbReference>
<evidence type="ECO:0000256" key="7">
    <source>
        <dbReference type="ARBA" id="ARBA00022723"/>
    </source>
</evidence>
<comment type="caution">
    <text evidence="17">The sequence shown here is derived from an EMBL/GenBank/DDBJ whole genome shotgun (WGS) entry which is preliminary data.</text>
</comment>
<evidence type="ECO:0000313" key="18">
    <source>
        <dbReference type="Proteomes" id="UP000187203"/>
    </source>
</evidence>
<dbReference type="InterPro" id="IPR046948">
    <property type="entry name" value="ATL20-22-like"/>
</dbReference>
<dbReference type="EC" id="2.3.2.27" evidence="4"/>
<dbReference type="InterPro" id="IPR001841">
    <property type="entry name" value="Znf_RING"/>
</dbReference>
<dbReference type="SMART" id="SM00184">
    <property type="entry name" value="RING"/>
    <property type="match status" value="1"/>
</dbReference>
<keyword evidence="10" id="KW-0862">Zinc</keyword>
<keyword evidence="8 14" id="KW-0863">Zinc-finger</keyword>
<evidence type="ECO:0000313" key="17">
    <source>
        <dbReference type="EMBL" id="OMP02940.1"/>
    </source>
</evidence>
<organism evidence="17 18">
    <name type="scientific">Corchorus olitorius</name>
    <dbReference type="NCBI Taxonomy" id="93759"/>
    <lineage>
        <taxon>Eukaryota</taxon>
        <taxon>Viridiplantae</taxon>
        <taxon>Streptophyta</taxon>
        <taxon>Embryophyta</taxon>
        <taxon>Tracheophyta</taxon>
        <taxon>Spermatophyta</taxon>
        <taxon>Magnoliopsida</taxon>
        <taxon>eudicotyledons</taxon>
        <taxon>Gunneridae</taxon>
        <taxon>Pentapetalae</taxon>
        <taxon>rosids</taxon>
        <taxon>malvids</taxon>
        <taxon>Malvales</taxon>
        <taxon>Malvaceae</taxon>
        <taxon>Grewioideae</taxon>
        <taxon>Apeibeae</taxon>
        <taxon>Corchorus</taxon>
    </lineage>
</organism>
<keyword evidence="5" id="KW-0808">Transferase</keyword>
<keyword evidence="11" id="KW-1133">Transmembrane helix</keyword>
<feature type="domain" description="RING-type" evidence="16">
    <location>
        <begin position="67"/>
        <end position="109"/>
    </location>
</feature>
<evidence type="ECO:0000256" key="11">
    <source>
        <dbReference type="ARBA" id="ARBA00022989"/>
    </source>
</evidence>
<dbReference type="GO" id="GO:0016020">
    <property type="term" value="C:membrane"/>
    <property type="evidence" value="ECO:0007669"/>
    <property type="project" value="UniProtKB-SubCell"/>
</dbReference>
<evidence type="ECO:0000256" key="12">
    <source>
        <dbReference type="ARBA" id="ARBA00023136"/>
    </source>
</evidence>
<feature type="region of interest" description="Disordered" evidence="15">
    <location>
        <begin position="1"/>
        <end position="24"/>
    </location>
</feature>
<dbReference type="OrthoDB" id="8062037at2759"/>
<evidence type="ECO:0000256" key="5">
    <source>
        <dbReference type="ARBA" id="ARBA00022679"/>
    </source>
</evidence>
<reference evidence="18" key="1">
    <citation type="submission" date="2013-09" db="EMBL/GenBank/DDBJ databases">
        <title>Corchorus olitorius genome sequencing.</title>
        <authorList>
            <person name="Alam M."/>
            <person name="Haque M.S."/>
            <person name="Islam M.S."/>
            <person name="Emdad E.M."/>
            <person name="Islam M.M."/>
            <person name="Ahmed B."/>
            <person name="Halim A."/>
            <person name="Hossen Q.M.M."/>
            <person name="Hossain M.Z."/>
            <person name="Ahmed R."/>
            <person name="Khan M.M."/>
            <person name="Islam R."/>
            <person name="Rashid M.M."/>
            <person name="Khan S.A."/>
            <person name="Rahman M.S."/>
            <person name="Alam M."/>
            <person name="Yahiya A.S."/>
            <person name="Khan M.S."/>
            <person name="Azam M.S."/>
            <person name="Haque T."/>
            <person name="Lashkar M.Z.H."/>
            <person name="Akhand A.I."/>
            <person name="Morshed G."/>
            <person name="Roy S."/>
            <person name="Uddin K.S."/>
            <person name="Rabeya T."/>
            <person name="Hossain A.S."/>
            <person name="Chowdhury A."/>
            <person name="Snigdha A.R."/>
            <person name="Mortoza M.S."/>
            <person name="Matin S.A."/>
            <person name="Hoque S.M.E."/>
            <person name="Islam M.K."/>
            <person name="Roy D.K."/>
            <person name="Haider R."/>
            <person name="Moosa M.M."/>
            <person name="Elias S.M."/>
            <person name="Hasan A.M."/>
            <person name="Jahan S."/>
            <person name="Shafiuddin M."/>
            <person name="Mahmood N."/>
            <person name="Shommy N.S."/>
        </authorList>
    </citation>
    <scope>NUCLEOTIDE SEQUENCE [LARGE SCALE GENOMIC DNA]</scope>
    <source>
        <strain evidence="18">cv. O-4</strain>
    </source>
</reference>
<dbReference type="GO" id="GO:0061630">
    <property type="term" value="F:ubiquitin protein ligase activity"/>
    <property type="evidence" value="ECO:0007669"/>
    <property type="project" value="UniProtKB-EC"/>
</dbReference>
<keyword evidence="6" id="KW-0812">Transmembrane</keyword>
<comment type="similarity">
    <text evidence="13">Belongs to the RING-type zinc finger family. ATL subfamily.</text>
</comment>
<dbReference type="Pfam" id="PF13639">
    <property type="entry name" value="zf-RING_2"/>
    <property type="match status" value="1"/>
</dbReference>
<dbReference type="AlphaFoldDB" id="A0A1R3K773"/>
<dbReference type="GO" id="GO:0008270">
    <property type="term" value="F:zinc ion binding"/>
    <property type="evidence" value="ECO:0007669"/>
    <property type="project" value="UniProtKB-KW"/>
</dbReference>
<comment type="pathway">
    <text evidence="3">Protein modification; protein ubiquitination.</text>
</comment>
<protein>
    <recommendedName>
        <fullName evidence="4">RING-type E3 ubiquitin transferase</fullName>
        <ecNumber evidence="4">2.3.2.27</ecNumber>
    </recommendedName>
</protein>
<dbReference type="InterPro" id="IPR013083">
    <property type="entry name" value="Znf_RING/FYVE/PHD"/>
</dbReference>
<keyword evidence="12" id="KW-0472">Membrane</keyword>
<evidence type="ECO:0000256" key="14">
    <source>
        <dbReference type="PROSITE-ProRule" id="PRU00175"/>
    </source>
</evidence>
<evidence type="ECO:0000256" key="9">
    <source>
        <dbReference type="ARBA" id="ARBA00022786"/>
    </source>
</evidence>
<evidence type="ECO:0000256" key="8">
    <source>
        <dbReference type="ARBA" id="ARBA00022771"/>
    </source>
</evidence>
<evidence type="ECO:0000256" key="4">
    <source>
        <dbReference type="ARBA" id="ARBA00012483"/>
    </source>
</evidence>